<reference evidence="4" key="1">
    <citation type="submission" date="2014-07" db="EMBL/GenBank/DDBJ databases">
        <authorList>
            <person name="Wibberg D."/>
        </authorList>
    </citation>
    <scope>NUCLEOTIDE SEQUENCE [LARGE SCALE GENOMIC DNA]</scope>
    <source>
        <strain evidence="4">DG5</strain>
    </source>
</reference>
<dbReference type="Pfam" id="PF01757">
    <property type="entry name" value="Acyl_transf_3"/>
    <property type="match status" value="1"/>
</dbReference>
<name>A0A078KP60_9FIRM</name>
<keyword evidence="4" id="KW-1185">Reference proteome</keyword>
<dbReference type="InterPro" id="IPR002656">
    <property type="entry name" value="Acyl_transf_3_dom"/>
</dbReference>
<feature type="transmembrane region" description="Helical" evidence="1">
    <location>
        <begin position="94"/>
        <end position="111"/>
    </location>
</feature>
<feature type="transmembrane region" description="Helical" evidence="1">
    <location>
        <begin position="281"/>
        <end position="302"/>
    </location>
</feature>
<dbReference type="GO" id="GO:0016747">
    <property type="term" value="F:acyltransferase activity, transferring groups other than amino-acyl groups"/>
    <property type="evidence" value="ECO:0007669"/>
    <property type="project" value="InterPro"/>
</dbReference>
<keyword evidence="1" id="KW-0812">Transmembrane</keyword>
<keyword evidence="1" id="KW-0472">Membrane</keyword>
<keyword evidence="1" id="KW-1133">Transmembrane helix</keyword>
<dbReference type="OrthoDB" id="9816377at2"/>
<protein>
    <recommendedName>
        <fullName evidence="2">Acyltransferase 3 domain-containing protein</fullName>
    </recommendedName>
</protein>
<evidence type="ECO:0000256" key="1">
    <source>
        <dbReference type="SAM" id="Phobius"/>
    </source>
</evidence>
<sequence length="337" mass="38731">MEVFSFSTNNITIQKLWVQWLSLGGKIGVNLFMLISGYFLINSSNIKLEKILKFWGQVFFYSVAITLFFYLTKIDGVNSMKTVIKSLFPLSSSAWWYATCYFVIYLFSPYINQLLKGLGKRKHLCLILLMTILFCVSNELIFVGGSFAMNNTSWLLYLYILAGYIRLYKDEIKTKHCILWGTLSYILTFLTAVSLDLLGIRVTRLGKVATFYFGMNTLPVLITSVLLFIGFKNLDIKSSKIINTIAASTFGIYLLHDSVLFRHYLWITLFKNKSYINSVNLFGHSVICILLVFFGCSVVELFRIHTIEKLWMRYVNRICPKISQTISKGISAVEAHF</sequence>
<feature type="transmembrane region" description="Helical" evidence="1">
    <location>
        <begin position="20"/>
        <end position="42"/>
    </location>
</feature>
<dbReference type="PATRIC" id="fig|29343.3.peg.1263"/>
<feature type="transmembrane region" description="Helical" evidence="1">
    <location>
        <begin position="123"/>
        <end position="141"/>
    </location>
</feature>
<feature type="transmembrane region" description="Helical" evidence="1">
    <location>
        <begin position="54"/>
        <end position="74"/>
    </location>
</feature>
<evidence type="ECO:0000313" key="4">
    <source>
        <dbReference type="Proteomes" id="UP000032431"/>
    </source>
</evidence>
<feature type="transmembrane region" description="Helical" evidence="1">
    <location>
        <begin position="210"/>
        <end position="229"/>
    </location>
</feature>
<feature type="transmembrane region" description="Helical" evidence="1">
    <location>
        <begin position="241"/>
        <end position="261"/>
    </location>
</feature>
<gene>
    <name evidence="3" type="ORF">CCDG5_1202</name>
</gene>
<dbReference type="Proteomes" id="UP000032431">
    <property type="component" value="Chromosome I"/>
</dbReference>
<accession>A0A078KP60</accession>
<evidence type="ECO:0000259" key="2">
    <source>
        <dbReference type="Pfam" id="PF01757"/>
    </source>
</evidence>
<evidence type="ECO:0000313" key="3">
    <source>
        <dbReference type="EMBL" id="CDZ24317.1"/>
    </source>
</evidence>
<feature type="transmembrane region" description="Helical" evidence="1">
    <location>
        <begin position="147"/>
        <end position="165"/>
    </location>
</feature>
<feature type="transmembrane region" description="Helical" evidence="1">
    <location>
        <begin position="177"/>
        <end position="198"/>
    </location>
</feature>
<dbReference type="KEGG" id="ccel:CCDG5_1202"/>
<organism evidence="3 4">
    <name type="scientific">[Clostridium] cellulosi</name>
    <dbReference type="NCBI Taxonomy" id="29343"/>
    <lineage>
        <taxon>Bacteria</taxon>
        <taxon>Bacillati</taxon>
        <taxon>Bacillota</taxon>
        <taxon>Clostridia</taxon>
        <taxon>Eubacteriales</taxon>
        <taxon>Oscillospiraceae</taxon>
        <taxon>Oscillospiraceae incertae sedis</taxon>
    </lineage>
</organism>
<dbReference type="EMBL" id="LM995447">
    <property type="protein sequence ID" value="CDZ24317.1"/>
    <property type="molecule type" value="Genomic_DNA"/>
</dbReference>
<dbReference type="HOGENOM" id="CLU_061343_1_0_9"/>
<feature type="domain" description="Acyltransferase 3" evidence="2">
    <location>
        <begin position="11"/>
        <end position="298"/>
    </location>
</feature>
<dbReference type="AlphaFoldDB" id="A0A078KP60"/>
<proteinExistence type="predicted"/>